<feature type="domain" description="Glyoxal oxidase N-terminal" evidence="1">
    <location>
        <begin position="6"/>
        <end position="133"/>
    </location>
</feature>
<dbReference type="InterPro" id="IPR009880">
    <property type="entry name" value="Glyoxal_oxidase_N"/>
</dbReference>
<dbReference type="Gene3D" id="2.130.10.80">
    <property type="entry name" value="Galactose oxidase/kelch, beta-propeller"/>
    <property type="match status" value="1"/>
</dbReference>
<dbReference type="OrthoDB" id="805922at2759"/>
<dbReference type="PANTHER" id="PTHR32208">
    <property type="entry name" value="SECRETED PROTEIN-RELATED"/>
    <property type="match status" value="1"/>
</dbReference>
<organism evidence="2 3">
    <name type="scientific">Dioscorea zingiberensis</name>
    <dbReference type="NCBI Taxonomy" id="325984"/>
    <lineage>
        <taxon>Eukaryota</taxon>
        <taxon>Viridiplantae</taxon>
        <taxon>Streptophyta</taxon>
        <taxon>Embryophyta</taxon>
        <taxon>Tracheophyta</taxon>
        <taxon>Spermatophyta</taxon>
        <taxon>Magnoliopsida</taxon>
        <taxon>Liliopsida</taxon>
        <taxon>Dioscoreales</taxon>
        <taxon>Dioscoreaceae</taxon>
        <taxon>Dioscorea</taxon>
    </lineage>
</organism>
<comment type="caution">
    <text evidence="2">The sequence shown here is derived from an EMBL/GenBank/DDBJ whole genome shotgun (WGS) entry which is preliminary data.</text>
</comment>
<dbReference type="InterPro" id="IPR037293">
    <property type="entry name" value="Gal_Oxidase_central_sf"/>
</dbReference>
<name>A0A9D5C3B0_9LILI</name>
<dbReference type="AlphaFoldDB" id="A0A9D5C3B0"/>
<keyword evidence="3" id="KW-1185">Reference proteome</keyword>
<gene>
    <name evidence="2" type="ORF">J5N97_026310</name>
</gene>
<evidence type="ECO:0000313" key="3">
    <source>
        <dbReference type="Proteomes" id="UP001085076"/>
    </source>
</evidence>
<proteinExistence type="predicted"/>
<dbReference type="EMBL" id="JAGGNH010000008">
    <property type="protein sequence ID" value="KAJ0965172.1"/>
    <property type="molecule type" value="Genomic_DNA"/>
</dbReference>
<sequence length="145" mass="16266">MGISVMHMQLLPGDKLLAFDCIDFGPSNISLLGGHCWLDPSDLTLTIDCTSHSVLLDLSTLFLRPLTILTDTWCSFGTLLPNASFFKSGGFNDGNHTIRLFASITPTSDWTKTSGYLSARRWYTTNQLLHDGRKPNHHCWWYATN</sequence>
<dbReference type="PANTHER" id="PTHR32208:SF85">
    <property type="entry name" value="GLYOXAL OXIDASE N-TERMINUS FAMILY PROTEIN, EXPRESSED"/>
    <property type="match status" value="1"/>
</dbReference>
<dbReference type="Proteomes" id="UP001085076">
    <property type="component" value="Miscellaneous, Linkage group lg08"/>
</dbReference>
<reference evidence="2" key="2">
    <citation type="journal article" date="2022" name="Hortic Res">
        <title>The genome of Dioscorea zingiberensis sheds light on the biosynthesis, origin and evolution of the medicinally important diosgenin saponins.</title>
        <authorList>
            <person name="Li Y."/>
            <person name="Tan C."/>
            <person name="Li Z."/>
            <person name="Guo J."/>
            <person name="Li S."/>
            <person name="Chen X."/>
            <person name="Wang C."/>
            <person name="Dai X."/>
            <person name="Yang H."/>
            <person name="Song W."/>
            <person name="Hou L."/>
            <person name="Xu J."/>
            <person name="Tong Z."/>
            <person name="Xu A."/>
            <person name="Yuan X."/>
            <person name="Wang W."/>
            <person name="Yang Q."/>
            <person name="Chen L."/>
            <person name="Sun Z."/>
            <person name="Wang K."/>
            <person name="Pan B."/>
            <person name="Chen J."/>
            <person name="Bao Y."/>
            <person name="Liu F."/>
            <person name="Qi X."/>
            <person name="Gang D.R."/>
            <person name="Wen J."/>
            <person name="Li J."/>
        </authorList>
    </citation>
    <scope>NUCLEOTIDE SEQUENCE</scope>
    <source>
        <strain evidence="2">Dzin_1.0</strain>
    </source>
</reference>
<protein>
    <recommendedName>
        <fullName evidence="1">Glyoxal oxidase N-terminal domain-containing protein</fullName>
    </recommendedName>
</protein>
<accession>A0A9D5C3B0</accession>
<evidence type="ECO:0000259" key="1">
    <source>
        <dbReference type="Pfam" id="PF07250"/>
    </source>
</evidence>
<reference evidence="2" key="1">
    <citation type="submission" date="2021-03" db="EMBL/GenBank/DDBJ databases">
        <authorList>
            <person name="Li Z."/>
            <person name="Yang C."/>
        </authorList>
    </citation>
    <scope>NUCLEOTIDE SEQUENCE</scope>
    <source>
        <strain evidence="2">Dzin_1.0</strain>
        <tissue evidence="2">Leaf</tissue>
    </source>
</reference>
<dbReference type="Pfam" id="PF07250">
    <property type="entry name" value="Glyoxal_oxid_N"/>
    <property type="match status" value="1"/>
</dbReference>
<evidence type="ECO:0000313" key="2">
    <source>
        <dbReference type="EMBL" id="KAJ0965172.1"/>
    </source>
</evidence>